<comment type="caution">
    <text evidence="10">The sequence shown here is derived from an EMBL/GenBank/DDBJ whole genome shotgun (WGS) entry which is preliminary data.</text>
</comment>
<dbReference type="InterPro" id="IPR038078">
    <property type="entry name" value="PhoU-like_sf"/>
</dbReference>
<evidence type="ECO:0000256" key="7">
    <source>
        <dbReference type="ARBA" id="ARBA00056181"/>
    </source>
</evidence>
<dbReference type="GO" id="GO:0005737">
    <property type="term" value="C:cytoplasm"/>
    <property type="evidence" value="ECO:0007669"/>
    <property type="project" value="UniProtKB-SubCell"/>
</dbReference>
<dbReference type="Proteomes" id="UP000886335">
    <property type="component" value="Unassembled WGS sequence"/>
</dbReference>
<accession>A0A831WU93</accession>
<name>A0A831WU93_PROAE</name>
<feature type="domain" description="PhoU" evidence="9">
    <location>
        <begin position="19"/>
        <end position="104"/>
    </location>
</feature>
<keyword evidence="6 8" id="KW-0592">Phosphate transport</keyword>
<evidence type="ECO:0000256" key="5">
    <source>
        <dbReference type="ARBA" id="ARBA00022490"/>
    </source>
</evidence>
<comment type="subunit">
    <text evidence="3 8">Homodimer.</text>
</comment>
<dbReference type="NCBIfam" id="TIGR02135">
    <property type="entry name" value="phoU_full"/>
    <property type="match status" value="1"/>
</dbReference>
<organism evidence="10">
    <name type="scientific">Prosthecochloris aestuarii</name>
    <dbReference type="NCBI Taxonomy" id="1102"/>
    <lineage>
        <taxon>Bacteria</taxon>
        <taxon>Pseudomonadati</taxon>
        <taxon>Chlorobiota</taxon>
        <taxon>Chlorobiia</taxon>
        <taxon>Chlorobiales</taxon>
        <taxon>Chlorobiaceae</taxon>
        <taxon>Prosthecochloris</taxon>
    </lineage>
</organism>
<feature type="domain" description="PhoU" evidence="9">
    <location>
        <begin position="119"/>
        <end position="203"/>
    </location>
</feature>
<gene>
    <name evidence="10" type="primary">phoU</name>
    <name evidence="10" type="ORF">ENN50_02275</name>
</gene>
<protein>
    <recommendedName>
        <fullName evidence="8">Phosphate-specific transport system accessory protein PhoU</fullName>
    </recommendedName>
</protein>
<dbReference type="SUPFAM" id="SSF109755">
    <property type="entry name" value="PhoU-like"/>
    <property type="match status" value="1"/>
</dbReference>
<evidence type="ECO:0000256" key="4">
    <source>
        <dbReference type="ARBA" id="ARBA00022448"/>
    </source>
</evidence>
<comment type="subcellular location">
    <subcellularLocation>
        <location evidence="1 8">Cytoplasm</location>
    </subcellularLocation>
</comment>
<evidence type="ECO:0000256" key="8">
    <source>
        <dbReference type="PIRNR" id="PIRNR003107"/>
    </source>
</evidence>
<dbReference type="EMBL" id="DSBW01000053">
    <property type="protein sequence ID" value="HED30521.1"/>
    <property type="molecule type" value="Genomic_DNA"/>
</dbReference>
<dbReference type="PIRSF" id="PIRSF003107">
    <property type="entry name" value="PhoU"/>
    <property type="match status" value="1"/>
</dbReference>
<evidence type="ECO:0000256" key="1">
    <source>
        <dbReference type="ARBA" id="ARBA00004496"/>
    </source>
</evidence>
<comment type="similarity">
    <text evidence="2 8">Belongs to the PhoU family.</text>
</comment>
<sequence length="228" mass="25854">MSDRPVHEQIKELSLSLVLLSDKVLKNFTSTLHALEHPGTAQTDDIRDAENEIDINEVRLEERCLAFLALQQPVARDLRKIITIVKVNNDLERIGDLAMHIYDRLPDIDPDVIGEFGFQEMGAKAREMIQKSIQAFVNSDRILADEVLLMDEELDALHRSVFKIVASMLKEPGANSAQLILALSISRYIERMGDHATRIAQEVIYLITGEIIRHKEGSFEKLIQSLKD</sequence>
<dbReference type="Pfam" id="PF01895">
    <property type="entry name" value="PhoU"/>
    <property type="match status" value="2"/>
</dbReference>
<evidence type="ECO:0000256" key="6">
    <source>
        <dbReference type="ARBA" id="ARBA00022592"/>
    </source>
</evidence>
<keyword evidence="5 8" id="KW-0963">Cytoplasm</keyword>
<evidence type="ECO:0000259" key="9">
    <source>
        <dbReference type="Pfam" id="PF01895"/>
    </source>
</evidence>
<evidence type="ECO:0000256" key="3">
    <source>
        <dbReference type="ARBA" id="ARBA00011738"/>
    </source>
</evidence>
<dbReference type="InterPro" id="IPR028366">
    <property type="entry name" value="PhoU"/>
</dbReference>
<proteinExistence type="inferred from homology"/>
<evidence type="ECO:0000313" key="10">
    <source>
        <dbReference type="EMBL" id="HED30521.1"/>
    </source>
</evidence>
<comment type="function">
    <text evidence="7 8">Plays a role in the regulation of phosphate uptake.</text>
</comment>
<evidence type="ECO:0000256" key="2">
    <source>
        <dbReference type="ARBA" id="ARBA00008107"/>
    </source>
</evidence>
<dbReference type="GO" id="GO:0045936">
    <property type="term" value="P:negative regulation of phosphate metabolic process"/>
    <property type="evidence" value="ECO:0007669"/>
    <property type="project" value="InterPro"/>
</dbReference>
<dbReference type="Gene3D" id="1.20.58.220">
    <property type="entry name" value="Phosphate transport system protein phou homolog 2, domain 2"/>
    <property type="match status" value="1"/>
</dbReference>
<dbReference type="PANTHER" id="PTHR42930:SF3">
    <property type="entry name" value="PHOSPHATE-SPECIFIC TRANSPORT SYSTEM ACCESSORY PROTEIN PHOU"/>
    <property type="match status" value="1"/>
</dbReference>
<dbReference type="GO" id="GO:0006817">
    <property type="term" value="P:phosphate ion transport"/>
    <property type="evidence" value="ECO:0007669"/>
    <property type="project" value="UniProtKB-KW"/>
</dbReference>
<reference evidence="10" key="1">
    <citation type="journal article" date="2020" name="mSystems">
        <title>Genome- and Community-Level Interaction Insights into Carbon Utilization and Element Cycling Functions of Hydrothermarchaeota in Hydrothermal Sediment.</title>
        <authorList>
            <person name="Zhou Z."/>
            <person name="Liu Y."/>
            <person name="Xu W."/>
            <person name="Pan J."/>
            <person name="Luo Z.H."/>
            <person name="Li M."/>
        </authorList>
    </citation>
    <scope>NUCLEOTIDE SEQUENCE [LARGE SCALE GENOMIC DNA]</scope>
    <source>
        <strain evidence="10">SpSt-1181</strain>
    </source>
</reference>
<dbReference type="PANTHER" id="PTHR42930">
    <property type="entry name" value="PHOSPHATE-SPECIFIC TRANSPORT SYSTEM ACCESSORY PROTEIN PHOU"/>
    <property type="match status" value="1"/>
</dbReference>
<keyword evidence="4 8" id="KW-0813">Transport</keyword>
<dbReference type="FunFam" id="1.20.58.220:FF:000004">
    <property type="entry name" value="Phosphate-specific transport system accessory protein PhoU"/>
    <property type="match status" value="1"/>
</dbReference>
<dbReference type="AlphaFoldDB" id="A0A831WU93"/>
<dbReference type="GO" id="GO:0030643">
    <property type="term" value="P:intracellular phosphate ion homeostasis"/>
    <property type="evidence" value="ECO:0007669"/>
    <property type="project" value="InterPro"/>
</dbReference>
<dbReference type="InterPro" id="IPR026022">
    <property type="entry name" value="PhoU_dom"/>
</dbReference>